<gene>
    <name evidence="9" type="primary">trmB</name>
    <name evidence="10" type="ORF">SAMN02910432_00041</name>
</gene>
<evidence type="ECO:0000256" key="7">
    <source>
        <dbReference type="ARBA" id="ARBA00060552"/>
    </source>
</evidence>
<evidence type="ECO:0000256" key="4">
    <source>
        <dbReference type="ARBA" id="ARBA00022679"/>
    </source>
</evidence>
<comment type="pathway">
    <text evidence="7 9">tRNA modification; N(7)-methylguanine-tRNA biosynthesis.</text>
</comment>
<feature type="binding site" evidence="9">
    <location>
        <position position="69"/>
    </location>
    <ligand>
        <name>S-adenosyl-L-methionine</name>
        <dbReference type="ChEBI" id="CHEBI:59789"/>
    </ligand>
</feature>
<keyword evidence="5 9" id="KW-0949">S-adenosyl-L-methionine</keyword>
<feature type="binding site" evidence="9">
    <location>
        <begin position="192"/>
        <end position="195"/>
    </location>
    <ligand>
        <name>substrate</name>
    </ligand>
</feature>
<evidence type="ECO:0000256" key="9">
    <source>
        <dbReference type="HAMAP-Rule" id="MF_01057"/>
    </source>
</evidence>
<comment type="similarity">
    <text evidence="8 9">Belongs to the class I-like SAM-binding methyltransferase superfamily. TrmB family.</text>
</comment>
<evidence type="ECO:0000256" key="6">
    <source>
        <dbReference type="ARBA" id="ARBA00022694"/>
    </source>
</evidence>
<dbReference type="UniPathway" id="UPA00989"/>
<dbReference type="AlphaFoldDB" id="A0A1I2PKF2"/>
<feature type="binding site" evidence="9">
    <location>
        <position position="118"/>
    </location>
    <ligand>
        <name>S-adenosyl-L-methionine</name>
        <dbReference type="ChEBI" id="CHEBI:59789"/>
    </ligand>
</feature>
<comment type="function">
    <text evidence="2 9">Catalyzes the formation of N(7)-methylguanine at position 46 (m7G46) in tRNA.</text>
</comment>
<reference evidence="11" key="1">
    <citation type="submission" date="2016-10" db="EMBL/GenBank/DDBJ databases">
        <authorList>
            <person name="Varghese N."/>
            <person name="Submissions S."/>
        </authorList>
    </citation>
    <scope>NUCLEOTIDE SEQUENCE [LARGE SCALE GENOMIC DNA]</scope>
    <source>
        <strain evidence="11">DSM 20403</strain>
    </source>
</reference>
<evidence type="ECO:0000313" key="10">
    <source>
        <dbReference type="EMBL" id="SFG14106.1"/>
    </source>
</evidence>
<dbReference type="GO" id="GO:0008176">
    <property type="term" value="F:tRNA (guanine(46)-N7)-methyltransferase activity"/>
    <property type="evidence" value="ECO:0007669"/>
    <property type="project" value="UniProtKB-UniRule"/>
</dbReference>
<dbReference type="HAMAP" id="MF_01057">
    <property type="entry name" value="tRNA_methyltr_TrmB"/>
    <property type="match status" value="1"/>
</dbReference>
<dbReference type="CDD" id="cd02440">
    <property type="entry name" value="AdoMet_MTases"/>
    <property type="match status" value="1"/>
</dbReference>
<dbReference type="EC" id="2.1.1.33" evidence="9"/>
<dbReference type="InterPro" id="IPR055361">
    <property type="entry name" value="tRNA_methyltr_TrmB_bact"/>
</dbReference>
<evidence type="ECO:0000256" key="3">
    <source>
        <dbReference type="ARBA" id="ARBA00022603"/>
    </source>
</evidence>
<name>A0A1I2PKF2_9LACO</name>
<dbReference type="PANTHER" id="PTHR23417">
    <property type="entry name" value="3-DEOXY-D-MANNO-OCTULOSONIC-ACID TRANSFERASE/TRNA GUANINE-N 7 - -METHYLTRANSFERASE"/>
    <property type="match status" value="1"/>
</dbReference>
<organism evidence="10 11">
    <name type="scientific">Ligilactobacillus ruminis DSM 20403 = NBRC 102161</name>
    <dbReference type="NCBI Taxonomy" id="1423798"/>
    <lineage>
        <taxon>Bacteria</taxon>
        <taxon>Bacillati</taxon>
        <taxon>Bacillota</taxon>
        <taxon>Bacilli</taxon>
        <taxon>Lactobacillales</taxon>
        <taxon>Lactobacillaceae</taxon>
        <taxon>Ligilactobacillus</taxon>
    </lineage>
</organism>
<dbReference type="NCBIfam" id="NF001080">
    <property type="entry name" value="PRK00121.2-2"/>
    <property type="match status" value="1"/>
</dbReference>
<dbReference type="PANTHER" id="PTHR23417:SF14">
    <property type="entry name" value="PENTACOTRIPEPTIDE-REPEAT REGION OF PRORP DOMAIN-CONTAINING PROTEIN"/>
    <property type="match status" value="1"/>
</dbReference>
<keyword evidence="6 9" id="KW-0819">tRNA processing</keyword>
<dbReference type="GeneID" id="29801609"/>
<dbReference type="InterPro" id="IPR029063">
    <property type="entry name" value="SAM-dependent_MTases_sf"/>
</dbReference>
<dbReference type="InterPro" id="IPR003358">
    <property type="entry name" value="tRNA_(Gua-N-7)_MeTrfase_Trmb"/>
</dbReference>
<feature type="binding site" evidence="9">
    <location>
        <position position="154"/>
    </location>
    <ligand>
        <name>substrate</name>
    </ligand>
</feature>
<dbReference type="Pfam" id="PF02390">
    <property type="entry name" value="Methyltransf_4"/>
    <property type="match status" value="1"/>
</dbReference>
<comment type="caution">
    <text evidence="9">Lacks conserved residue(s) required for the propagation of feature annotation.</text>
</comment>
<dbReference type="NCBIfam" id="TIGR00091">
    <property type="entry name" value="tRNA (guanosine(46)-N7)-methyltransferase TrmB"/>
    <property type="match status" value="1"/>
</dbReference>
<dbReference type="RefSeq" id="WP_014073560.1">
    <property type="nucleotide sequence ID" value="NZ_AYYL01000001.1"/>
</dbReference>
<dbReference type="Proteomes" id="UP000182635">
    <property type="component" value="Unassembled WGS sequence"/>
</dbReference>
<feature type="binding site" evidence="9">
    <location>
        <position position="44"/>
    </location>
    <ligand>
        <name>S-adenosyl-L-methionine</name>
        <dbReference type="ChEBI" id="CHEBI:59789"/>
    </ligand>
</feature>
<protein>
    <recommendedName>
        <fullName evidence="9">tRNA (guanine-N(7)-)-methyltransferase</fullName>
        <ecNumber evidence="9">2.1.1.33</ecNumber>
    </recommendedName>
    <alternativeName>
        <fullName evidence="9">tRNA (guanine(46)-N(7))-methyltransferase</fullName>
    </alternativeName>
    <alternativeName>
        <fullName evidence="9">tRNA(m7G46)-methyltransferase</fullName>
    </alternativeName>
</protein>
<sequence>MRLRNKPWAKPLIDANPQYVVTEPEKFAGKWQERFEKEQPIFVEVGTGKGRFIVEMAEKYPDRNFIGLEMQTVAVGIALKKQIDAKLPNLQLVCANGSGLTEFFNEGEVSGIYLNFSDPWPKKRNEKRRLTYKTFLESYENVLNGDGRIEFKTDNRGLFEYSLCSMNEFGMHFDGVWLDLHDSEEAKENVMTEYEEKFSQKGQPIYKLTAHF</sequence>
<feature type="binding site" evidence="9">
    <location>
        <position position="96"/>
    </location>
    <ligand>
        <name>S-adenosyl-L-methionine</name>
        <dbReference type="ChEBI" id="CHEBI:59789"/>
    </ligand>
</feature>
<feature type="binding site" evidence="9">
    <location>
        <position position="122"/>
    </location>
    <ligand>
        <name>substrate</name>
    </ligand>
</feature>
<dbReference type="EMBL" id="FOPI01000003">
    <property type="protein sequence ID" value="SFG14106.1"/>
    <property type="molecule type" value="Genomic_DNA"/>
</dbReference>
<evidence type="ECO:0000256" key="1">
    <source>
        <dbReference type="ARBA" id="ARBA00000142"/>
    </source>
</evidence>
<keyword evidence="3 9" id="KW-0489">Methyltransferase</keyword>
<keyword evidence="4 9" id="KW-0808">Transferase</keyword>
<dbReference type="SUPFAM" id="SSF53335">
    <property type="entry name" value="S-adenosyl-L-methionine-dependent methyltransferases"/>
    <property type="match status" value="1"/>
</dbReference>
<proteinExistence type="inferred from homology"/>
<dbReference type="OrthoDB" id="9802090at2"/>
<evidence type="ECO:0000256" key="8">
    <source>
        <dbReference type="ARBA" id="ARBA00060767"/>
    </source>
</evidence>
<comment type="catalytic activity">
    <reaction evidence="1 9">
        <text>guanosine(46) in tRNA + S-adenosyl-L-methionine = N(7)-methylguanosine(46) in tRNA + S-adenosyl-L-homocysteine</text>
        <dbReference type="Rhea" id="RHEA:42708"/>
        <dbReference type="Rhea" id="RHEA-COMP:10188"/>
        <dbReference type="Rhea" id="RHEA-COMP:10189"/>
        <dbReference type="ChEBI" id="CHEBI:57856"/>
        <dbReference type="ChEBI" id="CHEBI:59789"/>
        <dbReference type="ChEBI" id="CHEBI:74269"/>
        <dbReference type="ChEBI" id="CHEBI:74480"/>
        <dbReference type="EC" id="2.1.1.33"/>
    </reaction>
</comment>
<dbReference type="Gene3D" id="3.40.50.150">
    <property type="entry name" value="Vaccinia Virus protein VP39"/>
    <property type="match status" value="1"/>
</dbReference>
<evidence type="ECO:0000256" key="5">
    <source>
        <dbReference type="ARBA" id="ARBA00022691"/>
    </source>
</evidence>
<evidence type="ECO:0000313" key="11">
    <source>
        <dbReference type="Proteomes" id="UP000182635"/>
    </source>
</evidence>
<dbReference type="PROSITE" id="PS51625">
    <property type="entry name" value="SAM_MT_TRMB"/>
    <property type="match status" value="1"/>
</dbReference>
<dbReference type="FunFam" id="3.40.50.150:FF:000035">
    <property type="entry name" value="tRNA (guanine-N(7)-)-methyltransferase"/>
    <property type="match status" value="1"/>
</dbReference>
<accession>A0A1I2PKF2</accession>
<dbReference type="GO" id="GO:0043527">
    <property type="term" value="C:tRNA methyltransferase complex"/>
    <property type="evidence" value="ECO:0007669"/>
    <property type="project" value="TreeGrafter"/>
</dbReference>
<evidence type="ECO:0000256" key="2">
    <source>
        <dbReference type="ARBA" id="ARBA00003015"/>
    </source>
</evidence>